<keyword evidence="2" id="KW-1185">Reference proteome</keyword>
<evidence type="ECO:0000313" key="2">
    <source>
        <dbReference type="Proteomes" id="UP000650466"/>
    </source>
</evidence>
<dbReference type="Proteomes" id="UP000650466">
    <property type="component" value="Unassembled WGS sequence"/>
</dbReference>
<protein>
    <submittedName>
        <fullName evidence="1">Uncharacterized protein</fullName>
    </submittedName>
</protein>
<reference evidence="1" key="1">
    <citation type="submission" date="2020-09" db="EMBL/GenBank/DDBJ databases">
        <title>Draft Genome Sequence of Paenibacillus sp. WST5.</title>
        <authorList>
            <person name="Bao Z."/>
        </authorList>
    </citation>
    <scope>NUCLEOTIDE SEQUENCE</scope>
    <source>
        <strain evidence="1">WST5</strain>
    </source>
</reference>
<accession>A0A926QJ47</accession>
<dbReference type="RefSeq" id="WP_188173885.1">
    <property type="nucleotide sequence ID" value="NZ_JACVVD010000002.1"/>
</dbReference>
<dbReference type="AlphaFoldDB" id="A0A926QJ47"/>
<organism evidence="1 2">
    <name type="scientific">Paenibacillus sedimenti</name>
    <dbReference type="NCBI Taxonomy" id="2770274"/>
    <lineage>
        <taxon>Bacteria</taxon>
        <taxon>Bacillati</taxon>
        <taxon>Bacillota</taxon>
        <taxon>Bacilli</taxon>
        <taxon>Bacillales</taxon>
        <taxon>Paenibacillaceae</taxon>
        <taxon>Paenibacillus</taxon>
    </lineage>
</organism>
<name>A0A926QJ47_9BACL</name>
<comment type="caution">
    <text evidence="1">The sequence shown here is derived from an EMBL/GenBank/DDBJ whole genome shotgun (WGS) entry which is preliminary data.</text>
</comment>
<evidence type="ECO:0000313" key="1">
    <source>
        <dbReference type="EMBL" id="MBD0380124.1"/>
    </source>
</evidence>
<dbReference type="EMBL" id="JACVVD010000002">
    <property type="protein sequence ID" value="MBD0380124.1"/>
    <property type="molecule type" value="Genomic_DNA"/>
</dbReference>
<sequence length="119" mass="13850">MDHIEDLYKGIGERCPYKLAKHQGVKLTYLDDLGDICGLYKQTTPESYRIFLNANVDIEMQENVVHLLIEHHNTELKGMQRLILKKDLQMLQHLGQEIRKADTYIADIFLQGFLGIHNK</sequence>
<gene>
    <name evidence="1" type="ORF">ICC18_08375</name>
</gene>
<proteinExistence type="predicted"/>